<name>A0ABS8JJP9_9GAMM</name>
<keyword evidence="1" id="KW-1133">Transmembrane helix</keyword>
<dbReference type="InterPro" id="IPR037185">
    <property type="entry name" value="EmrE-like"/>
</dbReference>
<dbReference type="Proteomes" id="UP001165293">
    <property type="component" value="Unassembled WGS sequence"/>
</dbReference>
<comment type="caution">
    <text evidence="3">The sequence shown here is derived from an EMBL/GenBank/DDBJ whole genome shotgun (WGS) entry which is preliminary data.</text>
</comment>
<dbReference type="Gene3D" id="1.10.3730.20">
    <property type="match status" value="1"/>
</dbReference>
<dbReference type="RefSeq" id="WP_230527637.1">
    <property type="nucleotide sequence ID" value="NZ_JAJGAK010000003.1"/>
</dbReference>
<protein>
    <submittedName>
        <fullName evidence="3">EamA family transporter</fullName>
    </submittedName>
</protein>
<evidence type="ECO:0000256" key="1">
    <source>
        <dbReference type="SAM" id="Phobius"/>
    </source>
</evidence>
<feature type="transmembrane region" description="Helical" evidence="1">
    <location>
        <begin position="36"/>
        <end position="59"/>
    </location>
</feature>
<feature type="transmembrane region" description="Helical" evidence="1">
    <location>
        <begin position="71"/>
        <end position="88"/>
    </location>
</feature>
<evidence type="ECO:0000313" key="3">
    <source>
        <dbReference type="EMBL" id="MCC8363833.1"/>
    </source>
</evidence>
<dbReference type="SUPFAM" id="SSF103481">
    <property type="entry name" value="Multidrug resistance efflux transporter EmrE"/>
    <property type="match status" value="1"/>
</dbReference>
<keyword evidence="1" id="KW-0472">Membrane</keyword>
<feature type="domain" description="EamA" evidence="2">
    <location>
        <begin position="7"/>
        <end position="110"/>
    </location>
</feature>
<gene>
    <name evidence="3" type="ORF">LK996_12190</name>
</gene>
<keyword evidence="4" id="KW-1185">Reference proteome</keyword>
<organism evidence="3 4">
    <name type="scientific">Noviluteimonas lactosilytica</name>
    <dbReference type="NCBI Taxonomy" id="2888523"/>
    <lineage>
        <taxon>Bacteria</taxon>
        <taxon>Pseudomonadati</taxon>
        <taxon>Pseudomonadota</taxon>
        <taxon>Gammaproteobacteria</taxon>
        <taxon>Lysobacterales</taxon>
        <taxon>Lysobacteraceae</taxon>
        <taxon>Noviluteimonas</taxon>
    </lineage>
</organism>
<feature type="transmembrane region" description="Helical" evidence="1">
    <location>
        <begin position="94"/>
        <end position="110"/>
    </location>
</feature>
<proteinExistence type="predicted"/>
<accession>A0ABS8JJP9</accession>
<dbReference type="EMBL" id="JAJGAK010000003">
    <property type="protein sequence ID" value="MCC8363833.1"/>
    <property type="molecule type" value="Genomic_DNA"/>
</dbReference>
<evidence type="ECO:0000259" key="2">
    <source>
        <dbReference type="Pfam" id="PF00892"/>
    </source>
</evidence>
<dbReference type="Pfam" id="PF00892">
    <property type="entry name" value="EamA"/>
    <property type="match status" value="1"/>
</dbReference>
<reference evidence="3" key="1">
    <citation type="submission" date="2021-10" db="EMBL/GenBank/DDBJ databases">
        <authorList>
            <person name="Lyu M."/>
            <person name="Wang X."/>
            <person name="Meng X."/>
            <person name="Xu K."/>
        </authorList>
    </citation>
    <scope>NUCLEOTIDE SEQUENCE</scope>
    <source>
        <strain evidence="3">A6</strain>
    </source>
</reference>
<dbReference type="InterPro" id="IPR000620">
    <property type="entry name" value="EamA_dom"/>
</dbReference>
<sequence>MNTALILVSVAMICAGQLLFKLVGQKLAAGAPALSMQVLAMMTLAMGIYGTATLLWVYVLKSVPLTKAYPFMALSFVAVPALSVLFLSERVTPQYVIGAALIVCGVILAVRA</sequence>
<keyword evidence="1" id="KW-0812">Transmembrane</keyword>
<evidence type="ECO:0000313" key="4">
    <source>
        <dbReference type="Proteomes" id="UP001165293"/>
    </source>
</evidence>